<reference evidence="2" key="1">
    <citation type="submission" date="2018-07" db="EMBL/GenBank/DDBJ databases">
        <title>Giant CbK-like Caulobacter bacteriophages have genetically divergent genomes.</title>
        <authorList>
            <person name="Wilson K.M."/>
            <person name="Ely B."/>
        </authorList>
    </citation>
    <scope>NUCLEOTIDE SEQUENCE [LARGE SCALE GENOMIC DNA]</scope>
</reference>
<dbReference type="InterPro" id="IPR014729">
    <property type="entry name" value="Rossmann-like_a/b/a_fold"/>
</dbReference>
<dbReference type="SUPFAM" id="SSF52402">
    <property type="entry name" value="Adenine nucleotide alpha hydrolases-like"/>
    <property type="match status" value="1"/>
</dbReference>
<evidence type="ECO:0000313" key="2">
    <source>
        <dbReference type="Proteomes" id="UP000259421"/>
    </source>
</evidence>
<dbReference type="EMBL" id="MH588546">
    <property type="protein sequence ID" value="AXQ69461.1"/>
    <property type="molecule type" value="Genomic_DNA"/>
</dbReference>
<sequence>MTDFDAAEAKFNKLIKRLAIKIGQSQTPVPGFAVGLSGTDSALAFLAINAAIKIAWADYGLKPRLMGIHYVTQNRLRQGTFEKVAIPWLRREVPEAIIQVISPPGGNHDQYRWADLHVRALKAIDPASGDLTALPVEESFWVAGTINATEHALGKYSVFANAVSIQPIRSMWKSEIMALAKQWMPEEIVEAARIPDCLCGRDEAAAENIELLDAVLRNDYDPSKVDRKLLKTIIDYIRVTKAEHGFRARIPYVV</sequence>
<keyword evidence="2" id="KW-1185">Reference proteome</keyword>
<name>A0A385EC46_9CAUD</name>
<reference evidence="1 2" key="2">
    <citation type="submission" date="2018-09" db="EMBL/GenBank/DDBJ databases">
        <title>Giant CbK-like Caulobacter bacteriophages have genetically divergent genomes.</title>
        <authorList>
            <person name="Wilson K."/>
            <person name="Ely B."/>
        </authorList>
    </citation>
    <scope>NUCLEOTIDE SEQUENCE [LARGE SCALE GENOMIC DNA]</scope>
</reference>
<evidence type="ECO:0000313" key="1">
    <source>
        <dbReference type="EMBL" id="AXQ69461.1"/>
    </source>
</evidence>
<dbReference type="Proteomes" id="UP000259421">
    <property type="component" value="Segment"/>
</dbReference>
<accession>A0A385EC46</accession>
<proteinExistence type="predicted"/>
<organism evidence="1 2">
    <name type="scientific">Caulobacter phage CcrBL9</name>
    <dbReference type="NCBI Taxonomy" id="2283270"/>
    <lineage>
        <taxon>Viruses</taxon>
        <taxon>Duplodnaviria</taxon>
        <taxon>Heunggongvirae</taxon>
        <taxon>Uroviricota</taxon>
        <taxon>Caudoviricetes</taxon>
        <taxon>Jeanschmidtviridae</taxon>
        <taxon>Bertelyvirus</taxon>
        <taxon>Bertelyvirus BL9</taxon>
    </lineage>
</organism>
<gene>
    <name evidence="1" type="ORF">CcrBL9_gp437</name>
</gene>
<protein>
    <submittedName>
        <fullName evidence="1">Uncharacterized protein</fullName>
    </submittedName>
</protein>
<dbReference type="Gene3D" id="3.40.50.620">
    <property type="entry name" value="HUPs"/>
    <property type="match status" value="1"/>
</dbReference>